<comment type="caution">
    <text evidence="3">The sequence shown here is derived from an EMBL/GenBank/DDBJ whole genome shotgun (WGS) entry which is preliminary data.</text>
</comment>
<sequence length="275" mass="30177">MRCLLLAMLLGACAMSANAQLIVAHRGASHTAPENTLAAFRLAWEEGADGIEGDFYLSADNQIVCIHDKDTERTAGKKLIVEESSLEQLRALDVGSWKDAKYKGEKIPTLAEVLETVPEGKRMIIELKSGPEIVEPLQKVLADTDVPKDKMLIIAFDADTVLLCKRKMPEIKVHWLTGYKKSQFGAWNPSLAKVVQTLRASGADGLGSNGKPDVFNEDFILRLKSAGLGEFHVWTIDDPKVAKFYIDQGAYGITTNRPGWLRKELGEALEKPAGS</sequence>
<gene>
    <name evidence="3" type="ORF">NG895_01055</name>
</gene>
<feature type="chain" id="PRO_5040888374" evidence="1">
    <location>
        <begin position="20"/>
        <end position="275"/>
    </location>
</feature>
<proteinExistence type="predicted"/>
<dbReference type="GO" id="GO:0008081">
    <property type="term" value="F:phosphoric diester hydrolase activity"/>
    <property type="evidence" value="ECO:0007669"/>
    <property type="project" value="InterPro"/>
</dbReference>
<dbReference type="GO" id="GO:0006629">
    <property type="term" value="P:lipid metabolic process"/>
    <property type="evidence" value="ECO:0007669"/>
    <property type="project" value="InterPro"/>
</dbReference>
<dbReference type="Proteomes" id="UP001155241">
    <property type="component" value="Unassembled WGS sequence"/>
</dbReference>
<dbReference type="PROSITE" id="PS51704">
    <property type="entry name" value="GP_PDE"/>
    <property type="match status" value="1"/>
</dbReference>
<dbReference type="Gene3D" id="3.20.20.190">
    <property type="entry name" value="Phosphatidylinositol (PI) phosphodiesterase"/>
    <property type="match status" value="1"/>
</dbReference>
<evidence type="ECO:0000256" key="1">
    <source>
        <dbReference type="SAM" id="SignalP"/>
    </source>
</evidence>
<dbReference type="CDD" id="cd08582">
    <property type="entry name" value="GDPD_like_2"/>
    <property type="match status" value="1"/>
</dbReference>
<accession>A0A9X2FA19</accession>
<organism evidence="3 4">
    <name type="scientific">Aeoliella straminimaris</name>
    <dbReference type="NCBI Taxonomy" id="2954799"/>
    <lineage>
        <taxon>Bacteria</taxon>
        <taxon>Pseudomonadati</taxon>
        <taxon>Planctomycetota</taxon>
        <taxon>Planctomycetia</taxon>
        <taxon>Pirellulales</taxon>
        <taxon>Lacipirellulaceae</taxon>
        <taxon>Aeoliella</taxon>
    </lineage>
</organism>
<evidence type="ECO:0000313" key="3">
    <source>
        <dbReference type="EMBL" id="MCO6042484.1"/>
    </source>
</evidence>
<protein>
    <submittedName>
        <fullName evidence="3">Glycerophosphodiester phosphodiesterase</fullName>
    </submittedName>
</protein>
<evidence type="ECO:0000259" key="2">
    <source>
        <dbReference type="PROSITE" id="PS51704"/>
    </source>
</evidence>
<dbReference type="InterPro" id="IPR030395">
    <property type="entry name" value="GP_PDE_dom"/>
</dbReference>
<dbReference type="RefSeq" id="WP_252850586.1">
    <property type="nucleotide sequence ID" value="NZ_JAMXLR010000004.1"/>
</dbReference>
<feature type="signal peptide" evidence="1">
    <location>
        <begin position="1"/>
        <end position="19"/>
    </location>
</feature>
<dbReference type="PANTHER" id="PTHR46211:SF1">
    <property type="entry name" value="GLYCEROPHOSPHODIESTER PHOSPHODIESTERASE, CYTOPLASMIC"/>
    <property type="match status" value="1"/>
</dbReference>
<name>A0A9X2FA19_9BACT</name>
<feature type="domain" description="GP-PDE" evidence="2">
    <location>
        <begin position="20"/>
        <end position="265"/>
    </location>
</feature>
<evidence type="ECO:0000313" key="4">
    <source>
        <dbReference type="Proteomes" id="UP001155241"/>
    </source>
</evidence>
<dbReference type="InterPro" id="IPR017946">
    <property type="entry name" value="PLC-like_Pdiesterase_TIM-brl"/>
</dbReference>
<keyword evidence="1" id="KW-0732">Signal</keyword>
<dbReference type="PANTHER" id="PTHR46211">
    <property type="entry name" value="GLYCEROPHOSPHORYL DIESTER PHOSPHODIESTERASE"/>
    <property type="match status" value="1"/>
</dbReference>
<dbReference type="SUPFAM" id="SSF51695">
    <property type="entry name" value="PLC-like phosphodiesterases"/>
    <property type="match status" value="1"/>
</dbReference>
<dbReference type="AlphaFoldDB" id="A0A9X2FA19"/>
<dbReference type="Pfam" id="PF03009">
    <property type="entry name" value="GDPD"/>
    <property type="match status" value="1"/>
</dbReference>
<dbReference type="EMBL" id="JAMXLR010000004">
    <property type="protein sequence ID" value="MCO6042484.1"/>
    <property type="molecule type" value="Genomic_DNA"/>
</dbReference>
<keyword evidence="4" id="KW-1185">Reference proteome</keyword>
<reference evidence="3" key="1">
    <citation type="submission" date="2022-06" db="EMBL/GenBank/DDBJ databases">
        <title>Aeoliella straminimaris, a novel planctomycete from sediments.</title>
        <authorList>
            <person name="Vitorino I.R."/>
            <person name="Lage O.M."/>
        </authorList>
    </citation>
    <scope>NUCLEOTIDE SEQUENCE</scope>
    <source>
        <strain evidence="3">ICT_H6.2</strain>
    </source>
</reference>